<dbReference type="PANTHER" id="PTHR23022">
    <property type="entry name" value="TRANSPOSABLE ELEMENT-RELATED"/>
    <property type="match status" value="1"/>
</dbReference>
<dbReference type="InterPro" id="IPR036397">
    <property type="entry name" value="RNaseH_sf"/>
</dbReference>
<evidence type="ECO:0000313" key="2">
    <source>
        <dbReference type="EMBL" id="GBM69564.1"/>
    </source>
</evidence>
<gene>
    <name evidence="2" type="primary">tc1a_463</name>
    <name evidence="2" type="ORF">AVEN_219196_1</name>
</gene>
<reference evidence="2 3" key="1">
    <citation type="journal article" date="2019" name="Sci. Rep.">
        <title>Orb-weaving spider Araneus ventricosus genome elucidates the spidroin gene catalogue.</title>
        <authorList>
            <person name="Kono N."/>
            <person name="Nakamura H."/>
            <person name="Ohtoshi R."/>
            <person name="Moran D.A.P."/>
            <person name="Shinohara A."/>
            <person name="Yoshida Y."/>
            <person name="Fujiwara M."/>
            <person name="Mori M."/>
            <person name="Tomita M."/>
            <person name="Arakawa K."/>
        </authorList>
    </citation>
    <scope>NUCLEOTIDE SEQUENCE [LARGE SCALE GENOMIC DNA]</scope>
</reference>
<dbReference type="InterPro" id="IPR052338">
    <property type="entry name" value="Transposase_5"/>
</dbReference>
<accession>A0A4Y2HVN9</accession>
<evidence type="ECO:0000259" key="1">
    <source>
        <dbReference type="Pfam" id="PF13358"/>
    </source>
</evidence>
<organism evidence="2 3">
    <name type="scientific">Araneus ventricosus</name>
    <name type="common">Orbweaver spider</name>
    <name type="synonym">Epeira ventricosa</name>
    <dbReference type="NCBI Taxonomy" id="182803"/>
    <lineage>
        <taxon>Eukaryota</taxon>
        <taxon>Metazoa</taxon>
        <taxon>Ecdysozoa</taxon>
        <taxon>Arthropoda</taxon>
        <taxon>Chelicerata</taxon>
        <taxon>Arachnida</taxon>
        <taxon>Araneae</taxon>
        <taxon>Araneomorphae</taxon>
        <taxon>Entelegynae</taxon>
        <taxon>Araneoidea</taxon>
        <taxon>Araneidae</taxon>
        <taxon>Araneus</taxon>
    </lineage>
</organism>
<dbReference type="Proteomes" id="UP000499080">
    <property type="component" value="Unassembled WGS sequence"/>
</dbReference>
<dbReference type="EMBL" id="BGPR01002201">
    <property type="protein sequence ID" value="GBM69564.1"/>
    <property type="molecule type" value="Genomic_DNA"/>
</dbReference>
<feature type="domain" description="Tc1-like transposase DDE" evidence="1">
    <location>
        <begin position="23"/>
        <end position="113"/>
    </location>
</feature>
<evidence type="ECO:0000313" key="3">
    <source>
        <dbReference type="Proteomes" id="UP000499080"/>
    </source>
</evidence>
<dbReference type="OrthoDB" id="10006939at2759"/>
<sequence length="179" mass="20751">MKHVGGNVLVWGCVSRLGMGPLSRIQGIMDRFQYEGILENTMRPYARNSVGRGFIFQQDNESKHPSKHIRNWFSRRHVTLIGWPSHSPDLKIIERVWTELESRLIGRNARNADEKLSQLEEEWKTIPVSFIQTILDSLPRRCQAVIHAKGFTTKYQYVIVHIFIGPGNFVHFQQTSACY</sequence>
<keyword evidence="3" id="KW-1185">Reference proteome</keyword>
<dbReference type="GO" id="GO:0003676">
    <property type="term" value="F:nucleic acid binding"/>
    <property type="evidence" value="ECO:0007669"/>
    <property type="project" value="InterPro"/>
</dbReference>
<protein>
    <submittedName>
        <fullName evidence="2">Transposable element Tc1 transposase</fullName>
    </submittedName>
</protein>
<comment type="caution">
    <text evidence="2">The sequence shown here is derived from an EMBL/GenBank/DDBJ whole genome shotgun (WGS) entry which is preliminary data.</text>
</comment>
<proteinExistence type="predicted"/>
<dbReference type="PANTHER" id="PTHR23022:SF134">
    <property type="entry name" value="TRANSPOSABLE ELEMENT TC1 TRANSPOSASE"/>
    <property type="match status" value="1"/>
</dbReference>
<name>A0A4Y2HVN9_ARAVE</name>
<dbReference type="Pfam" id="PF13358">
    <property type="entry name" value="DDE_3"/>
    <property type="match status" value="1"/>
</dbReference>
<dbReference type="InterPro" id="IPR038717">
    <property type="entry name" value="Tc1-like_DDE_dom"/>
</dbReference>
<dbReference type="AlphaFoldDB" id="A0A4Y2HVN9"/>
<dbReference type="Gene3D" id="3.30.420.10">
    <property type="entry name" value="Ribonuclease H-like superfamily/Ribonuclease H"/>
    <property type="match status" value="1"/>
</dbReference>